<dbReference type="Proteomes" id="UP001149140">
    <property type="component" value="Unassembled WGS sequence"/>
</dbReference>
<keyword evidence="2" id="KW-0413">Isomerase</keyword>
<dbReference type="InterPro" id="IPR036237">
    <property type="entry name" value="Xyl_isomerase-like_sf"/>
</dbReference>
<accession>A0A9X3MRY9</accession>
<sequence>MTPRELYFSFFMFTVDLRPGDAKYAETIVRHIEALSELGYAGFDLPISATPTRDHAAEVERYAVLKDALDAAGVGGVGISTNVGATRTFNPASPYAEQREDALAYLKSRVDITTLLGGTIMAGPIIFPYGLYPTGDFGDPFWSDALQDWTAAGYAAAQPVLQELGVYAETKGVTLAIEPVDHWETAAPNMVGEVLAFLEGVPSTQVGVCVDSAHVLLGDDGPAAFTAQIEASASRVHSVHVSAPDRGAMRDSWIPWDAFFDPILPVYDGPLLVEVFNAIPPFLESLRLTRRKFWIPGEDAPVDGVPDAYTVAGEALAATREALERSGA</sequence>
<keyword evidence="3" id="KW-1185">Reference proteome</keyword>
<feature type="domain" description="Xylose isomerase-like TIM barrel" evidence="1">
    <location>
        <begin position="32"/>
        <end position="290"/>
    </location>
</feature>
<name>A0A9X3MRY9_9ACTN</name>
<comment type="caution">
    <text evidence="2">The sequence shown here is derived from an EMBL/GenBank/DDBJ whole genome shotgun (WGS) entry which is preliminary data.</text>
</comment>
<dbReference type="Pfam" id="PF01261">
    <property type="entry name" value="AP_endonuc_2"/>
    <property type="match status" value="1"/>
</dbReference>
<dbReference type="SUPFAM" id="SSF51658">
    <property type="entry name" value="Xylose isomerase-like"/>
    <property type="match status" value="1"/>
</dbReference>
<dbReference type="AlphaFoldDB" id="A0A9X3MRY9"/>
<reference evidence="2" key="1">
    <citation type="submission" date="2022-10" db="EMBL/GenBank/DDBJ databases">
        <title>The WGS of Solirubrobacter ginsenosidimutans DSM 21036.</title>
        <authorList>
            <person name="Jiang Z."/>
        </authorList>
    </citation>
    <scope>NUCLEOTIDE SEQUENCE</scope>
    <source>
        <strain evidence="2">DSM 21036</strain>
    </source>
</reference>
<evidence type="ECO:0000313" key="2">
    <source>
        <dbReference type="EMBL" id="MDA0160128.1"/>
    </source>
</evidence>
<dbReference type="PANTHER" id="PTHR12110">
    <property type="entry name" value="HYDROXYPYRUVATE ISOMERASE"/>
    <property type="match status" value="1"/>
</dbReference>
<protein>
    <submittedName>
        <fullName evidence="2">Sugar phosphate isomerase/epimerase</fullName>
    </submittedName>
</protein>
<dbReference type="EMBL" id="JAPDOD010000004">
    <property type="protein sequence ID" value="MDA0160128.1"/>
    <property type="molecule type" value="Genomic_DNA"/>
</dbReference>
<dbReference type="InterPro" id="IPR050312">
    <property type="entry name" value="IolE/XylAMocC-like"/>
</dbReference>
<dbReference type="GO" id="GO:0016853">
    <property type="term" value="F:isomerase activity"/>
    <property type="evidence" value="ECO:0007669"/>
    <property type="project" value="UniProtKB-KW"/>
</dbReference>
<evidence type="ECO:0000313" key="3">
    <source>
        <dbReference type="Proteomes" id="UP001149140"/>
    </source>
</evidence>
<dbReference type="PANTHER" id="PTHR12110:SF41">
    <property type="entry name" value="INOSOSE DEHYDRATASE"/>
    <property type="match status" value="1"/>
</dbReference>
<proteinExistence type="predicted"/>
<dbReference type="Gene3D" id="3.20.20.150">
    <property type="entry name" value="Divalent-metal-dependent TIM barrel enzymes"/>
    <property type="match status" value="1"/>
</dbReference>
<dbReference type="InterPro" id="IPR013022">
    <property type="entry name" value="Xyl_isomerase-like_TIM-brl"/>
</dbReference>
<organism evidence="2 3">
    <name type="scientific">Solirubrobacter ginsenosidimutans</name>
    <dbReference type="NCBI Taxonomy" id="490573"/>
    <lineage>
        <taxon>Bacteria</taxon>
        <taxon>Bacillati</taxon>
        <taxon>Actinomycetota</taxon>
        <taxon>Thermoleophilia</taxon>
        <taxon>Solirubrobacterales</taxon>
        <taxon>Solirubrobacteraceae</taxon>
        <taxon>Solirubrobacter</taxon>
    </lineage>
</organism>
<gene>
    <name evidence="2" type="ORF">OM076_07635</name>
</gene>
<evidence type="ECO:0000259" key="1">
    <source>
        <dbReference type="Pfam" id="PF01261"/>
    </source>
</evidence>